<name>A0ABT0EL91_9PSED</name>
<evidence type="ECO:0000313" key="1">
    <source>
        <dbReference type="EMBL" id="MCK1786478.1"/>
    </source>
</evidence>
<gene>
    <name evidence="1" type="ORF">L9Z73_19625</name>
</gene>
<dbReference type="RefSeq" id="WP_247404335.1">
    <property type="nucleotide sequence ID" value="NZ_JAKNRV010000215.1"/>
</dbReference>
<protein>
    <submittedName>
        <fullName evidence="1">Uncharacterized protein</fullName>
    </submittedName>
</protein>
<evidence type="ECO:0000313" key="2">
    <source>
        <dbReference type="Proteomes" id="UP001317085"/>
    </source>
</evidence>
<reference evidence="1 2" key="1">
    <citation type="submission" date="2022-02" db="EMBL/GenBank/DDBJ databases">
        <title>Comparative genomics of the first Antarctic Pseudomonas spp. capable of biotransforming 2,4,6-Trinitrotoluene.</title>
        <authorList>
            <person name="Cabrera M.A."/>
            <person name="Marquez S.L."/>
            <person name="Perez-Donoso J.M."/>
        </authorList>
    </citation>
    <scope>NUCLEOTIDE SEQUENCE [LARGE SCALE GENOMIC DNA]</scope>
    <source>
        <strain evidence="1 2">TNT11</strain>
    </source>
</reference>
<comment type="caution">
    <text evidence="1">The sequence shown here is derived from an EMBL/GenBank/DDBJ whole genome shotgun (WGS) entry which is preliminary data.</text>
</comment>
<dbReference type="EMBL" id="JAKNRV010000215">
    <property type="protein sequence ID" value="MCK1786478.1"/>
    <property type="molecule type" value="Genomic_DNA"/>
</dbReference>
<dbReference type="Proteomes" id="UP001317085">
    <property type="component" value="Unassembled WGS sequence"/>
</dbReference>
<keyword evidence="2" id="KW-1185">Reference proteome</keyword>
<organism evidence="1 2">
    <name type="scientific">Pseudomonas emilianonis</name>
    <dbReference type="NCBI Taxonomy" id="2915812"/>
    <lineage>
        <taxon>Bacteria</taxon>
        <taxon>Pseudomonadati</taxon>
        <taxon>Pseudomonadota</taxon>
        <taxon>Gammaproteobacteria</taxon>
        <taxon>Pseudomonadales</taxon>
        <taxon>Pseudomonadaceae</taxon>
        <taxon>Pseudomonas</taxon>
    </lineage>
</organism>
<accession>A0ABT0EL91</accession>
<sequence length="131" mass="14256">MIGLIPNLFSGFNLFSAQQKHTPAAKDRASPTLAADIDQCPAPSDIQSKAYTDPALPPPYGEGYQYTANANGKTWSGQTAGTNDDYLDSEYALKAEAINERDDKVHCDYGAKRLIKNGEGVDPYLRLTTLK</sequence>
<proteinExistence type="predicted"/>